<name>A0ABW5FPR0_9PSEU</name>
<dbReference type="SUPFAM" id="SSF52540">
    <property type="entry name" value="P-loop containing nucleoside triphosphate hydrolases"/>
    <property type="match status" value="1"/>
</dbReference>
<dbReference type="PANTHER" id="PTHR47691:SF3">
    <property type="entry name" value="HTH-TYPE TRANSCRIPTIONAL REGULATOR RV0890C-RELATED"/>
    <property type="match status" value="1"/>
</dbReference>
<dbReference type="RefSeq" id="WP_378262328.1">
    <property type="nucleotide sequence ID" value="NZ_JBHUKR010000004.1"/>
</dbReference>
<comment type="caution">
    <text evidence="3">The sequence shown here is derived from an EMBL/GenBank/DDBJ whole genome shotgun (WGS) entry which is preliminary data.</text>
</comment>
<dbReference type="InterPro" id="IPR036388">
    <property type="entry name" value="WH-like_DNA-bd_sf"/>
</dbReference>
<dbReference type="PROSITE" id="PS50043">
    <property type="entry name" value="HTH_LUXR_2"/>
    <property type="match status" value="1"/>
</dbReference>
<dbReference type="PANTHER" id="PTHR47691">
    <property type="entry name" value="REGULATOR-RELATED"/>
    <property type="match status" value="1"/>
</dbReference>
<dbReference type="InterPro" id="IPR000792">
    <property type="entry name" value="Tscrpt_reg_LuxR_C"/>
</dbReference>
<protein>
    <submittedName>
        <fullName evidence="3">ATP-binding protein</fullName>
    </submittedName>
</protein>
<dbReference type="Gene3D" id="3.40.50.300">
    <property type="entry name" value="P-loop containing nucleotide triphosphate hydrolases"/>
    <property type="match status" value="1"/>
</dbReference>
<organism evidence="3 4">
    <name type="scientific">Amycolatopsis pigmentata</name>
    <dbReference type="NCBI Taxonomy" id="450801"/>
    <lineage>
        <taxon>Bacteria</taxon>
        <taxon>Bacillati</taxon>
        <taxon>Actinomycetota</taxon>
        <taxon>Actinomycetes</taxon>
        <taxon>Pseudonocardiales</taxon>
        <taxon>Pseudonocardiaceae</taxon>
        <taxon>Amycolatopsis</taxon>
    </lineage>
</organism>
<dbReference type="InterPro" id="IPR027417">
    <property type="entry name" value="P-loop_NTPase"/>
</dbReference>
<dbReference type="Pfam" id="PF00196">
    <property type="entry name" value="GerE"/>
    <property type="match status" value="1"/>
</dbReference>
<dbReference type="SUPFAM" id="SSF46894">
    <property type="entry name" value="C-terminal effector domain of the bipartite response regulators"/>
    <property type="match status" value="1"/>
</dbReference>
<dbReference type="InterPro" id="IPR011990">
    <property type="entry name" value="TPR-like_helical_dom_sf"/>
</dbReference>
<dbReference type="Gene3D" id="1.25.40.10">
    <property type="entry name" value="Tetratricopeptide repeat domain"/>
    <property type="match status" value="1"/>
</dbReference>
<feature type="region of interest" description="Disordered" evidence="1">
    <location>
        <begin position="688"/>
        <end position="708"/>
    </location>
</feature>
<evidence type="ECO:0000256" key="1">
    <source>
        <dbReference type="SAM" id="MobiDB-lite"/>
    </source>
</evidence>
<keyword evidence="3" id="KW-0067">ATP-binding</keyword>
<accession>A0ABW5FPR0</accession>
<dbReference type="InterPro" id="IPR002182">
    <property type="entry name" value="NB-ARC"/>
</dbReference>
<dbReference type="SUPFAM" id="SSF48452">
    <property type="entry name" value="TPR-like"/>
    <property type="match status" value="1"/>
</dbReference>
<evidence type="ECO:0000259" key="2">
    <source>
        <dbReference type="PROSITE" id="PS50043"/>
    </source>
</evidence>
<feature type="domain" description="HTH luxR-type" evidence="2">
    <location>
        <begin position="699"/>
        <end position="764"/>
    </location>
</feature>
<evidence type="ECO:0000313" key="3">
    <source>
        <dbReference type="EMBL" id="MFD2416006.1"/>
    </source>
</evidence>
<dbReference type="Proteomes" id="UP001597417">
    <property type="component" value="Unassembled WGS sequence"/>
</dbReference>
<dbReference type="PRINTS" id="PR00038">
    <property type="entry name" value="HTHLUXR"/>
</dbReference>
<gene>
    <name evidence="3" type="ORF">ACFSXZ_06675</name>
</gene>
<dbReference type="GO" id="GO:0005524">
    <property type="term" value="F:ATP binding"/>
    <property type="evidence" value="ECO:0007669"/>
    <property type="project" value="UniProtKB-KW"/>
</dbReference>
<dbReference type="SMART" id="SM00421">
    <property type="entry name" value="HTH_LUXR"/>
    <property type="match status" value="1"/>
</dbReference>
<proteinExistence type="predicted"/>
<dbReference type="InterPro" id="IPR016032">
    <property type="entry name" value="Sig_transdc_resp-reg_C-effctor"/>
</dbReference>
<dbReference type="PROSITE" id="PS00622">
    <property type="entry name" value="HTH_LUXR_1"/>
    <property type="match status" value="1"/>
</dbReference>
<dbReference type="Pfam" id="PF00931">
    <property type="entry name" value="NB-ARC"/>
    <property type="match status" value="1"/>
</dbReference>
<sequence length="785" mass="85180">MSGGSPGAGTLAARSTSFVGRRRELAEVRRLLGSARLVTLSGPGGVGKTRLAAVAAEATRGSFQDGVWFVRLGDLRDPALVPSAVASALGLAETVEEPAAALAGYFSGKRLLLVLDDCEHVLEATAVLVAGLLESAEELRVLATSTQLLRIRGERVLTVPPLSVSNAGESDESDAVTLFADRAAAVRPDFRVDAGNRETVFRICRRLDGIPLALELAAVQLRRFSLEEILRRLDDRFALLTAGAANTPFRQRTLEATIAWSYELCTPAERAVWVAVSVFDGNFGLEAAEAVCGGFGIAAGEVLDLVAGLLDKSIIARVGGTEGHTVLYSMLETTREYGQLRLKMSGREEAVRDRHAGYWVRLAQRYRQEEFSSSQREWIDRLRGALPNLRGALRYAIDRPDRGYRPAEIAAPLRQFWFAGGLLAEGAHWLRAALESEPEPTPLRAEALRAAVEIMTTGGALDKARGLLAELRELTVTLDDDLLRARYAMAASMVAYFDGDLEKSRALAEQALVGFRRAGDPMEVNGILSLLSSALFYLNDPAGEQVAEEALALAETHHATWSRTYALWTLGLHVWRRGDYRRSEALLREVVAARLPDYGLLNLAINGLAWSAGALGRHQQAAGLLGAAHAVLHASESRIAATNAYWSFDRDCRQAAEKALGAETFAEAFAATSRLSVEEAIAYVLAEKPEPRTPSRRPHSTQPGGLTRRELEIAEMVTEGLSNKQIAARLVITQRTVETHVENILTKLGFTSRAQIAAWLTKRKVAVDSEKQPFRLSAPGSAPPT</sequence>
<dbReference type="EMBL" id="JBHUKR010000004">
    <property type="protein sequence ID" value="MFD2416006.1"/>
    <property type="molecule type" value="Genomic_DNA"/>
</dbReference>
<evidence type="ECO:0000313" key="4">
    <source>
        <dbReference type="Proteomes" id="UP001597417"/>
    </source>
</evidence>
<dbReference type="PRINTS" id="PR00364">
    <property type="entry name" value="DISEASERSIST"/>
</dbReference>
<keyword evidence="3" id="KW-0547">Nucleotide-binding</keyword>
<dbReference type="Gene3D" id="1.10.10.10">
    <property type="entry name" value="Winged helix-like DNA-binding domain superfamily/Winged helix DNA-binding domain"/>
    <property type="match status" value="1"/>
</dbReference>
<dbReference type="CDD" id="cd06170">
    <property type="entry name" value="LuxR_C_like"/>
    <property type="match status" value="1"/>
</dbReference>
<reference evidence="4" key="1">
    <citation type="journal article" date="2019" name="Int. J. Syst. Evol. Microbiol.">
        <title>The Global Catalogue of Microorganisms (GCM) 10K type strain sequencing project: providing services to taxonomists for standard genome sequencing and annotation.</title>
        <authorList>
            <consortium name="The Broad Institute Genomics Platform"/>
            <consortium name="The Broad Institute Genome Sequencing Center for Infectious Disease"/>
            <person name="Wu L."/>
            <person name="Ma J."/>
        </authorList>
    </citation>
    <scope>NUCLEOTIDE SEQUENCE [LARGE SCALE GENOMIC DNA]</scope>
    <source>
        <strain evidence="4">CGMCC 4.7645</strain>
    </source>
</reference>
<keyword evidence="4" id="KW-1185">Reference proteome</keyword>